<feature type="region of interest" description="Disordered" evidence="1">
    <location>
        <begin position="259"/>
        <end position="282"/>
    </location>
</feature>
<dbReference type="VEuPathDB" id="TriTrypDB:BSAL_24345"/>
<keyword evidence="4" id="KW-1185">Reference proteome</keyword>
<reference evidence="4" key="1">
    <citation type="submission" date="2015-09" db="EMBL/GenBank/DDBJ databases">
        <authorList>
            <consortium name="Pathogen Informatics"/>
        </authorList>
    </citation>
    <scope>NUCLEOTIDE SEQUENCE [LARGE SCALE GENOMIC DNA]</scope>
    <source>
        <strain evidence="4">Lake Konstanz</strain>
    </source>
</reference>
<dbReference type="Pfam" id="PF00226">
    <property type="entry name" value="DnaJ"/>
    <property type="match status" value="1"/>
</dbReference>
<feature type="region of interest" description="Disordered" evidence="1">
    <location>
        <begin position="171"/>
        <end position="201"/>
    </location>
</feature>
<dbReference type="GO" id="GO:0005789">
    <property type="term" value="C:endoplasmic reticulum membrane"/>
    <property type="evidence" value="ECO:0007669"/>
    <property type="project" value="TreeGrafter"/>
</dbReference>
<dbReference type="PRINTS" id="PR00625">
    <property type="entry name" value="JDOMAIN"/>
</dbReference>
<sequence length="501" mass="53273">MSAAPSPQEPTEPLPASTGAAAPVAKKDGDEEGPDVFSTVFSNHAPQHVLDGAVGGVGDVVKGLALGVGCLGASTYAGIKGGTASSVASGIAAGAAGFLGMTLYGTYRGVKRVVQGVANTGDAINAAADGDKLWDEETQAFVRIDVSTQVACLPTTDDDIFDQAKMEMLRNKKSGDADASAHAAEGTTGSQPQQRSSSHYDVLGVSTTATRDEIRKAYTKKALLLHPDKNPLPQAAVEFQAVAEAYRILSNEVLRLRYDSGDDSSSSNQADGSHQHSGDEDVNPLEELCAGRAFHPWIGRLRYLLYMHPNMKFSTALLKEYQKRRRVRVAHHLIRLLSAPIPAACVTEARPMIEDMMATSRIGAQLVLVMATEYMIAVRHDGQSAPLREVDRMFTDACSSISNVASIASTASRTAYKAYRKTVEEGDMFQLVLAACTGEVQETAAMAAKYALIDCSASEDERKRRAVNLKALAESMLEAANARLPAEAPPVPRVADFNASA</sequence>
<dbReference type="CDD" id="cd06257">
    <property type="entry name" value="DnaJ"/>
    <property type="match status" value="1"/>
</dbReference>
<dbReference type="PANTHER" id="PTHR43908">
    <property type="entry name" value="AT29763P-RELATED"/>
    <property type="match status" value="1"/>
</dbReference>
<dbReference type="OrthoDB" id="445556at2759"/>
<protein>
    <submittedName>
        <fullName evidence="3">DNA-J protein, putative</fullName>
    </submittedName>
</protein>
<gene>
    <name evidence="3" type="ORF">BSAL_24345</name>
</gene>
<evidence type="ECO:0000313" key="3">
    <source>
        <dbReference type="EMBL" id="CUG89969.1"/>
    </source>
</evidence>
<evidence type="ECO:0000256" key="1">
    <source>
        <dbReference type="SAM" id="MobiDB-lite"/>
    </source>
</evidence>
<feature type="compositionally biased region" description="Polar residues" evidence="1">
    <location>
        <begin position="263"/>
        <end position="272"/>
    </location>
</feature>
<dbReference type="AlphaFoldDB" id="A0A0S4JJ62"/>
<proteinExistence type="predicted"/>
<dbReference type="Proteomes" id="UP000051952">
    <property type="component" value="Unassembled WGS sequence"/>
</dbReference>
<organism evidence="3 4">
    <name type="scientific">Bodo saltans</name>
    <name type="common">Flagellated protozoan</name>
    <dbReference type="NCBI Taxonomy" id="75058"/>
    <lineage>
        <taxon>Eukaryota</taxon>
        <taxon>Discoba</taxon>
        <taxon>Euglenozoa</taxon>
        <taxon>Kinetoplastea</taxon>
        <taxon>Metakinetoplastina</taxon>
        <taxon>Eubodonida</taxon>
        <taxon>Bodonidae</taxon>
        <taxon>Bodo</taxon>
    </lineage>
</organism>
<evidence type="ECO:0000313" key="4">
    <source>
        <dbReference type="Proteomes" id="UP000051952"/>
    </source>
</evidence>
<dbReference type="OMA" id="PKHALQG"/>
<evidence type="ECO:0000259" key="2">
    <source>
        <dbReference type="PROSITE" id="PS50076"/>
    </source>
</evidence>
<dbReference type="Gene3D" id="1.10.287.110">
    <property type="entry name" value="DnaJ domain"/>
    <property type="match status" value="1"/>
</dbReference>
<feature type="compositionally biased region" description="Polar residues" evidence="1">
    <location>
        <begin position="187"/>
        <end position="201"/>
    </location>
</feature>
<dbReference type="InterPro" id="IPR001623">
    <property type="entry name" value="DnaJ_domain"/>
</dbReference>
<dbReference type="GO" id="GO:0071218">
    <property type="term" value="P:cellular response to misfolded protein"/>
    <property type="evidence" value="ECO:0007669"/>
    <property type="project" value="TreeGrafter"/>
</dbReference>
<dbReference type="GO" id="GO:0030544">
    <property type="term" value="F:Hsp70 protein binding"/>
    <property type="evidence" value="ECO:0007669"/>
    <property type="project" value="TreeGrafter"/>
</dbReference>
<dbReference type="EMBL" id="CYKH01001782">
    <property type="protein sequence ID" value="CUG89969.1"/>
    <property type="molecule type" value="Genomic_DNA"/>
</dbReference>
<feature type="domain" description="J" evidence="2">
    <location>
        <begin position="198"/>
        <end position="262"/>
    </location>
</feature>
<name>A0A0S4JJ62_BODSA</name>
<feature type="region of interest" description="Disordered" evidence="1">
    <location>
        <begin position="1"/>
        <end position="36"/>
    </location>
</feature>
<dbReference type="PROSITE" id="PS50076">
    <property type="entry name" value="DNAJ_2"/>
    <property type="match status" value="1"/>
</dbReference>
<dbReference type="PANTHER" id="PTHR43908:SF3">
    <property type="entry name" value="AT29763P-RELATED"/>
    <property type="match status" value="1"/>
</dbReference>
<dbReference type="InterPro" id="IPR051100">
    <property type="entry name" value="DnaJ_subfamily_B/C"/>
</dbReference>
<dbReference type="InterPro" id="IPR036869">
    <property type="entry name" value="J_dom_sf"/>
</dbReference>
<dbReference type="SMART" id="SM00271">
    <property type="entry name" value="DnaJ"/>
    <property type="match status" value="1"/>
</dbReference>
<accession>A0A0S4JJ62</accession>
<dbReference type="SUPFAM" id="SSF46565">
    <property type="entry name" value="Chaperone J-domain"/>
    <property type="match status" value="1"/>
</dbReference>